<name>S4PC62_9NEOP</name>
<feature type="non-terminal residue" evidence="6">
    <location>
        <position position="74"/>
    </location>
</feature>
<reference evidence="6" key="1">
    <citation type="journal article" date="2013" name="BMC Genomics">
        <title>Unscrambling butterfly oogenesis.</title>
        <authorList>
            <person name="Carter J.M."/>
            <person name="Baker S.C."/>
            <person name="Pink R."/>
            <person name="Carter D.R."/>
            <person name="Collins A."/>
            <person name="Tomlin J."/>
            <person name="Gibbs M."/>
            <person name="Breuker C.J."/>
        </authorList>
    </citation>
    <scope>NUCLEOTIDE SEQUENCE</scope>
    <source>
        <tissue evidence="6">Ovary</tissue>
    </source>
</reference>
<dbReference type="SMART" id="SM00132">
    <property type="entry name" value="LIM"/>
    <property type="match status" value="1"/>
</dbReference>
<dbReference type="Gene3D" id="2.10.110.10">
    <property type="entry name" value="Cysteine Rich Protein"/>
    <property type="match status" value="1"/>
</dbReference>
<dbReference type="EMBL" id="GAIX01002509">
    <property type="protein sequence ID" value="JAA90051.1"/>
    <property type="molecule type" value="Transcribed_RNA"/>
</dbReference>
<dbReference type="AlphaFoldDB" id="S4PC62"/>
<keyword evidence="3 4" id="KW-0440">LIM domain</keyword>
<dbReference type="PROSITE" id="PS00478">
    <property type="entry name" value="LIM_DOMAIN_1"/>
    <property type="match status" value="1"/>
</dbReference>
<keyword evidence="6" id="KW-0808">Transferase</keyword>
<evidence type="ECO:0000256" key="2">
    <source>
        <dbReference type="ARBA" id="ARBA00022833"/>
    </source>
</evidence>
<dbReference type="SUPFAM" id="SSF57716">
    <property type="entry name" value="Glucocorticoid receptor-like (DNA-binding domain)"/>
    <property type="match status" value="1"/>
</dbReference>
<proteinExistence type="predicted"/>
<evidence type="ECO:0000256" key="1">
    <source>
        <dbReference type="ARBA" id="ARBA00022723"/>
    </source>
</evidence>
<dbReference type="InterPro" id="IPR001781">
    <property type="entry name" value="Znf_LIM"/>
</dbReference>
<feature type="non-terminal residue" evidence="6">
    <location>
        <position position="1"/>
    </location>
</feature>
<evidence type="ECO:0000256" key="3">
    <source>
        <dbReference type="ARBA" id="ARBA00023038"/>
    </source>
</evidence>
<evidence type="ECO:0000256" key="4">
    <source>
        <dbReference type="PROSITE-ProRule" id="PRU00125"/>
    </source>
</evidence>
<keyword evidence="6" id="KW-0418">Kinase</keyword>
<dbReference type="Pfam" id="PF00412">
    <property type="entry name" value="LIM"/>
    <property type="match status" value="1"/>
</dbReference>
<evidence type="ECO:0000259" key="5">
    <source>
        <dbReference type="PROSITE" id="PS50023"/>
    </source>
</evidence>
<dbReference type="PROSITE" id="PS50023">
    <property type="entry name" value="LIM_DOMAIN_2"/>
    <property type="match status" value="1"/>
</dbReference>
<dbReference type="GO" id="GO:0046872">
    <property type="term" value="F:metal ion binding"/>
    <property type="evidence" value="ECO:0007669"/>
    <property type="project" value="UniProtKB-KW"/>
</dbReference>
<evidence type="ECO:0000313" key="6">
    <source>
        <dbReference type="EMBL" id="JAA90051.1"/>
    </source>
</evidence>
<feature type="domain" description="LIM zinc-binding" evidence="5">
    <location>
        <begin position="34"/>
        <end position="74"/>
    </location>
</feature>
<dbReference type="GO" id="GO:0016301">
    <property type="term" value="F:kinase activity"/>
    <property type="evidence" value="ECO:0007669"/>
    <property type="project" value="UniProtKB-KW"/>
</dbReference>
<reference evidence="6" key="2">
    <citation type="submission" date="2013-05" db="EMBL/GenBank/DDBJ databases">
        <authorList>
            <person name="Carter J.-M."/>
            <person name="Baker S.C."/>
            <person name="Pink R."/>
            <person name="Carter D.R.F."/>
            <person name="Collins A."/>
            <person name="Tomlin J."/>
            <person name="Gibbs M."/>
            <person name="Breuker C.J."/>
        </authorList>
    </citation>
    <scope>NUCLEOTIDE SEQUENCE</scope>
    <source>
        <tissue evidence="6">Ovary</tissue>
    </source>
</reference>
<sequence>GRLTSKTFHDFSNIFLIKVHICNEMERQDQKEILSCASCLNDIGDEEYVTALGQDWHRDCFRCSDCDGQLDTWY</sequence>
<protein>
    <submittedName>
        <fullName evidence="6">Putative LIM domain kinase 1-like isoform 2</fullName>
    </submittedName>
</protein>
<keyword evidence="2 4" id="KW-0862">Zinc</keyword>
<accession>S4PC62</accession>
<organism evidence="6">
    <name type="scientific">Pararge aegeria</name>
    <name type="common">speckled wood butterfly</name>
    <dbReference type="NCBI Taxonomy" id="116150"/>
    <lineage>
        <taxon>Eukaryota</taxon>
        <taxon>Metazoa</taxon>
        <taxon>Ecdysozoa</taxon>
        <taxon>Arthropoda</taxon>
        <taxon>Hexapoda</taxon>
        <taxon>Insecta</taxon>
        <taxon>Pterygota</taxon>
        <taxon>Neoptera</taxon>
        <taxon>Endopterygota</taxon>
        <taxon>Lepidoptera</taxon>
        <taxon>Glossata</taxon>
        <taxon>Ditrysia</taxon>
        <taxon>Papilionoidea</taxon>
        <taxon>Nymphalidae</taxon>
        <taxon>Satyrinae</taxon>
        <taxon>Satyrini</taxon>
        <taxon>Parargina</taxon>
        <taxon>Pararge</taxon>
    </lineage>
</organism>
<keyword evidence="1 4" id="KW-0479">Metal-binding</keyword>